<protein>
    <submittedName>
        <fullName evidence="2">Uncharacterized protein</fullName>
    </submittedName>
</protein>
<evidence type="ECO:0000256" key="1">
    <source>
        <dbReference type="SAM" id="MobiDB-lite"/>
    </source>
</evidence>
<comment type="caution">
    <text evidence="2">The sequence shown here is derived from an EMBL/GenBank/DDBJ whole genome shotgun (WGS) entry which is preliminary data.</text>
</comment>
<proteinExistence type="predicted"/>
<gene>
    <name evidence="2" type="ORF">IZO911_LOCUS13833</name>
</gene>
<feature type="non-terminal residue" evidence="2">
    <location>
        <position position="23"/>
    </location>
</feature>
<dbReference type="Proteomes" id="UP000663860">
    <property type="component" value="Unassembled WGS sequence"/>
</dbReference>
<evidence type="ECO:0000313" key="2">
    <source>
        <dbReference type="EMBL" id="CAF0930384.1"/>
    </source>
</evidence>
<sequence length="23" mass="2619">MYGTQKEDIYETPVTTTALTNNQ</sequence>
<reference evidence="2" key="1">
    <citation type="submission" date="2021-02" db="EMBL/GenBank/DDBJ databases">
        <authorList>
            <person name="Nowell W R."/>
        </authorList>
    </citation>
    <scope>NUCLEOTIDE SEQUENCE</scope>
</reference>
<accession>A0A814BJ29</accession>
<organism evidence="2 3">
    <name type="scientific">Adineta steineri</name>
    <dbReference type="NCBI Taxonomy" id="433720"/>
    <lineage>
        <taxon>Eukaryota</taxon>
        <taxon>Metazoa</taxon>
        <taxon>Spiralia</taxon>
        <taxon>Gnathifera</taxon>
        <taxon>Rotifera</taxon>
        <taxon>Eurotatoria</taxon>
        <taxon>Bdelloidea</taxon>
        <taxon>Adinetida</taxon>
        <taxon>Adinetidae</taxon>
        <taxon>Adineta</taxon>
    </lineage>
</organism>
<evidence type="ECO:0000313" key="3">
    <source>
        <dbReference type="Proteomes" id="UP000663860"/>
    </source>
</evidence>
<feature type="region of interest" description="Disordered" evidence="1">
    <location>
        <begin position="1"/>
        <end position="23"/>
    </location>
</feature>
<name>A0A814BJ29_9BILA</name>
<dbReference type="AlphaFoldDB" id="A0A814BJ29"/>
<feature type="compositionally biased region" description="Polar residues" evidence="1">
    <location>
        <begin position="13"/>
        <end position="23"/>
    </location>
</feature>
<dbReference type="EMBL" id="CAJNOE010000113">
    <property type="protein sequence ID" value="CAF0930384.1"/>
    <property type="molecule type" value="Genomic_DNA"/>
</dbReference>